<organism evidence="1">
    <name type="scientific">Ignisphaera aggregans</name>
    <dbReference type="NCBI Taxonomy" id="334771"/>
    <lineage>
        <taxon>Archaea</taxon>
        <taxon>Thermoproteota</taxon>
        <taxon>Thermoprotei</taxon>
        <taxon>Desulfurococcales</taxon>
        <taxon>Desulfurococcaceae</taxon>
        <taxon>Ignisphaera</taxon>
    </lineage>
</organism>
<name>A0A7J3I7N2_9CREN</name>
<accession>A0A7J3I7N2</accession>
<dbReference type="InterPro" id="IPR019217">
    <property type="entry name" value="DUF2118"/>
</dbReference>
<dbReference type="Gene3D" id="2.40.50.100">
    <property type="match status" value="1"/>
</dbReference>
<dbReference type="EMBL" id="DTAI01000112">
    <property type="protein sequence ID" value="HGN36672.1"/>
    <property type="molecule type" value="Genomic_DNA"/>
</dbReference>
<sequence length="172" mass="19480">MRSRIQRELSAVGSASDTLDKLLNMRSRVYVDLVSGTFCSQAMDSGNEEFVEIVYEKVLGYIIDMELGKIVIDTAIYCPNRDVLLYIKADSNVKIIEAKGKRIYPLVSEGDRVSFGNKLFYIVTGKNEVRVIKSDVRGVVVFIGEVFSNGIQQEVMTIIEEGEVREFTRCRY</sequence>
<dbReference type="AlphaFoldDB" id="A0A7J3I7N2"/>
<reference evidence="1" key="1">
    <citation type="journal article" date="2020" name="mSystems">
        <title>Genome- and Community-Level Interaction Insights into Carbon Utilization and Element Cycling Functions of Hydrothermarchaeota in Hydrothermal Sediment.</title>
        <authorList>
            <person name="Zhou Z."/>
            <person name="Liu Y."/>
            <person name="Xu W."/>
            <person name="Pan J."/>
            <person name="Luo Z.H."/>
            <person name="Li M."/>
        </authorList>
    </citation>
    <scope>NUCLEOTIDE SEQUENCE [LARGE SCALE GENOMIC DNA]</scope>
    <source>
        <strain evidence="1">SpSt-618</strain>
    </source>
</reference>
<evidence type="ECO:0000313" key="1">
    <source>
        <dbReference type="EMBL" id="HGN36672.1"/>
    </source>
</evidence>
<comment type="caution">
    <text evidence="1">The sequence shown here is derived from an EMBL/GenBank/DDBJ whole genome shotgun (WGS) entry which is preliminary data.</text>
</comment>
<dbReference type="Pfam" id="PF09891">
    <property type="entry name" value="DUF2118"/>
    <property type="match status" value="1"/>
</dbReference>
<protein>
    <submittedName>
        <fullName evidence="1">DUF2118 domain-containing protein</fullName>
    </submittedName>
</protein>
<gene>
    <name evidence="1" type="ORF">ENT87_03880</name>
</gene>
<proteinExistence type="predicted"/>